<protein>
    <submittedName>
        <fullName evidence="12">Branched-chain amino acid ABC transporter ATP-binding protein/permease</fullName>
    </submittedName>
</protein>
<feature type="transmembrane region" description="Helical" evidence="10">
    <location>
        <begin position="213"/>
        <end position="235"/>
    </location>
</feature>
<evidence type="ECO:0000256" key="2">
    <source>
        <dbReference type="ARBA" id="ARBA00022448"/>
    </source>
</evidence>
<keyword evidence="6 12" id="KW-0067">ATP-binding</keyword>
<sequence length="604" mass="64282">MRPGALARLRRDGLVLAVLVAVYLAVSGLVTNSYYQLMLTLVPVWAAVGLSWNLFSGYVGLISFGHAVFFGLGAYTVALTLNWWDLSPWLGIALGTVVGAAAAVFIGMPTFRLRGHYFALSMLAFPLVLLYLFQYLGYQEVSLPMKRQDPVFWLQFTDPRSYTLIAVGLVVVAMAISMAVENSRFGLTLMAIRQNELAAEASGIDARRWKMRALVLSGAIAAAAGGFYACILLVVTPDAVFGMLTSAQALTVVLFGGVGTVWGPLIGSAILIPLAETLHAELGNIVPGIQGVVYGVAIILVMLLAPEGVFWTVRDRWRLGRGGPERPAPRGLERSEPRGPERGAGPPPAPARAAAAAPAPAPLLRVEGLSKAFGGLRAVDDVSFAVASGEILGIIGPNGAGKTTLFNVLNGVLPADAGRAWLDGETITGRKLHAIRRLGVGRTFQVVRSFPRLSLLDNVLIGAYGAGLTGGAATAAAEEALERVGLLHDAARSAGQLTNKGLRLMELARALAGRPRLLLLDETLAGLGREECDELLEVLRRLRAEGTTIVIIEHTMHAMLRLADRFVVLDHGKVLAEGAPQAVVEDRSVIEAYLGKKWLARCST</sequence>
<dbReference type="InterPro" id="IPR001851">
    <property type="entry name" value="ABC_transp_permease"/>
</dbReference>
<keyword evidence="7 10" id="KW-1133">Transmembrane helix</keyword>
<dbReference type="PROSITE" id="PS50893">
    <property type="entry name" value="ABC_TRANSPORTER_2"/>
    <property type="match status" value="1"/>
</dbReference>
<feature type="region of interest" description="Disordered" evidence="9">
    <location>
        <begin position="322"/>
        <end position="354"/>
    </location>
</feature>
<dbReference type="CDD" id="cd06581">
    <property type="entry name" value="TM_PBP1_LivM_like"/>
    <property type="match status" value="1"/>
</dbReference>
<keyword evidence="13" id="KW-1185">Reference proteome</keyword>
<dbReference type="Gene3D" id="3.40.50.300">
    <property type="entry name" value="P-loop containing nucleotide triphosphate hydrolases"/>
    <property type="match status" value="1"/>
</dbReference>
<evidence type="ECO:0000259" key="11">
    <source>
        <dbReference type="PROSITE" id="PS50893"/>
    </source>
</evidence>
<feature type="domain" description="ABC transporter" evidence="11">
    <location>
        <begin position="364"/>
        <end position="596"/>
    </location>
</feature>
<keyword evidence="4 10" id="KW-0812">Transmembrane</keyword>
<dbReference type="Proteomes" id="UP001519924">
    <property type="component" value="Unassembled WGS sequence"/>
</dbReference>
<evidence type="ECO:0000313" key="12">
    <source>
        <dbReference type="EMBL" id="MBW8269470.1"/>
    </source>
</evidence>
<feature type="transmembrane region" description="Helical" evidence="10">
    <location>
        <begin position="292"/>
        <end position="313"/>
    </location>
</feature>
<feature type="transmembrane region" description="Helical" evidence="10">
    <location>
        <begin position="247"/>
        <end position="272"/>
    </location>
</feature>
<evidence type="ECO:0000256" key="3">
    <source>
        <dbReference type="ARBA" id="ARBA00022475"/>
    </source>
</evidence>
<accession>A0ABS7F3U0</accession>
<dbReference type="CDD" id="cd03219">
    <property type="entry name" value="ABC_Mj1267_LivG_branched"/>
    <property type="match status" value="1"/>
</dbReference>
<gene>
    <name evidence="12" type="ORF">K1J50_08220</name>
</gene>
<feature type="transmembrane region" description="Helical" evidence="10">
    <location>
        <begin position="162"/>
        <end position="180"/>
    </location>
</feature>
<evidence type="ECO:0000256" key="6">
    <source>
        <dbReference type="ARBA" id="ARBA00022840"/>
    </source>
</evidence>
<dbReference type="InterPro" id="IPR003593">
    <property type="entry name" value="AAA+_ATPase"/>
</dbReference>
<reference evidence="12 13" key="1">
    <citation type="submission" date="2021-08" db="EMBL/GenBank/DDBJ databases">
        <title>Caldovatus sediminis gen. nov., sp. nov., a moderately thermophilic bacterium isolated from a hot spring.</title>
        <authorList>
            <person name="Hu C.-J."/>
            <person name="Li W.-J."/>
            <person name="Xian W.-D."/>
        </authorList>
    </citation>
    <scope>NUCLEOTIDE SEQUENCE [LARGE SCALE GENOMIC DNA]</scope>
    <source>
        <strain evidence="12 13">SYSU G05006</strain>
    </source>
</reference>
<dbReference type="InterPro" id="IPR032823">
    <property type="entry name" value="BCA_ABC_TP_C"/>
</dbReference>
<feature type="transmembrane region" description="Helical" evidence="10">
    <location>
        <begin position="117"/>
        <end position="138"/>
    </location>
</feature>
<dbReference type="SMART" id="SM00382">
    <property type="entry name" value="AAA"/>
    <property type="match status" value="1"/>
</dbReference>
<dbReference type="InterPro" id="IPR003439">
    <property type="entry name" value="ABC_transporter-like_ATP-bd"/>
</dbReference>
<feature type="compositionally biased region" description="Basic and acidic residues" evidence="9">
    <location>
        <begin position="322"/>
        <end position="341"/>
    </location>
</feature>
<comment type="caution">
    <text evidence="12">The sequence shown here is derived from an EMBL/GenBank/DDBJ whole genome shotgun (WGS) entry which is preliminary data.</text>
</comment>
<keyword evidence="8 10" id="KW-0472">Membrane</keyword>
<evidence type="ECO:0000256" key="4">
    <source>
        <dbReference type="ARBA" id="ARBA00022692"/>
    </source>
</evidence>
<evidence type="ECO:0000256" key="8">
    <source>
        <dbReference type="ARBA" id="ARBA00023136"/>
    </source>
</evidence>
<evidence type="ECO:0000256" key="9">
    <source>
        <dbReference type="SAM" id="MobiDB-lite"/>
    </source>
</evidence>
<dbReference type="InterPro" id="IPR027417">
    <property type="entry name" value="P-loop_NTPase"/>
</dbReference>
<dbReference type="RefSeq" id="WP_220117224.1">
    <property type="nucleotide sequence ID" value="NZ_JAHZUY010000015.1"/>
</dbReference>
<dbReference type="PANTHER" id="PTHR45772">
    <property type="entry name" value="CONSERVED COMPONENT OF ABC TRANSPORTER FOR NATURAL AMINO ACIDS-RELATED"/>
    <property type="match status" value="1"/>
</dbReference>
<evidence type="ECO:0000313" key="13">
    <source>
        <dbReference type="Proteomes" id="UP001519924"/>
    </source>
</evidence>
<dbReference type="InterPro" id="IPR043428">
    <property type="entry name" value="LivM-like"/>
</dbReference>
<comment type="subcellular location">
    <subcellularLocation>
        <location evidence="1">Cell membrane</location>
        <topology evidence="1">Multi-pass membrane protein</topology>
    </subcellularLocation>
</comment>
<organism evidence="12 13">
    <name type="scientific">Caldovatus aquaticus</name>
    <dbReference type="NCBI Taxonomy" id="2865671"/>
    <lineage>
        <taxon>Bacteria</taxon>
        <taxon>Pseudomonadati</taxon>
        <taxon>Pseudomonadota</taxon>
        <taxon>Alphaproteobacteria</taxon>
        <taxon>Acetobacterales</taxon>
        <taxon>Roseomonadaceae</taxon>
        <taxon>Caldovatus</taxon>
    </lineage>
</organism>
<feature type="transmembrane region" description="Helical" evidence="10">
    <location>
        <begin position="12"/>
        <end position="35"/>
    </location>
</feature>
<name>A0ABS7F3U0_9PROT</name>
<feature type="transmembrane region" description="Helical" evidence="10">
    <location>
        <begin position="89"/>
        <end position="111"/>
    </location>
</feature>
<keyword evidence="3" id="KW-1003">Cell membrane</keyword>
<dbReference type="Pfam" id="PF02653">
    <property type="entry name" value="BPD_transp_2"/>
    <property type="match status" value="1"/>
</dbReference>
<dbReference type="SUPFAM" id="SSF52540">
    <property type="entry name" value="P-loop containing nucleoside triphosphate hydrolases"/>
    <property type="match status" value="1"/>
</dbReference>
<dbReference type="InterPro" id="IPR051120">
    <property type="entry name" value="ABC_AA/LPS_Transport"/>
</dbReference>
<dbReference type="Pfam" id="PF12399">
    <property type="entry name" value="BCA_ABC_TP_C"/>
    <property type="match status" value="1"/>
</dbReference>
<proteinExistence type="predicted"/>
<evidence type="ECO:0000256" key="5">
    <source>
        <dbReference type="ARBA" id="ARBA00022741"/>
    </source>
</evidence>
<evidence type="ECO:0000256" key="10">
    <source>
        <dbReference type="SAM" id="Phobius"/>
    </source>
</evidence>
<keyword evidence="2" id="KW-0813">Transport</keyword>
<dbReference type="EMBL" id="JAHZUY010000015">
    <property type="protein sequence ID" value="MBW8269470.1"/>
    <property type="molecule type" value="Genomic_DNA"/>
</dbReference>
<dbReference type="PANTHER" id="PTHR45772:SF9">
    <property type="entry name" value="CONSERVED COMPONENT OF ABC TRANSPORTER FOR NATURAL AMINO ACIDS"/>
    <property type="match status" value="1"/>
</dbReference>
<keyword evidence="5" id="KW-0547">Nucleotide-binding</keyword>
<evidence type="ECO:0000256" key="7">
    <source>
        <dbReference type="ARBA" id="ARBA00022989"/>
    </source>
</evidence>
<dbReference type="Pfam" id="PF00005">
    <property type="entry name" value="ABC_tran"/>
    <property type="match status" value="1"/>
</dbReference>
<dbReference type="GO" id="GO:0005524">
    <property type="term" value="F:ATP binding"/>
    <property type="evidence" value="ECO:0007669"/>
    <property type="project" value="UniProtKB-KW"/>
</dbReference>
<feature type="transmembrane region" description="Helical" evidence="10">
    <location>
        <begin position="55"/>
        <end position="77"/>
    </location>
</feature>
<evidence type="ECO:0000256" key="1">
    <source>
        <dbReference type="ARBA" id="ARBA00004651"/>
    </source>
</evidence>